<dbReference type="SMART" id="SM00849">
    <property type="entry name" value="Lactamase_B"/>
    <property type="match status" value="1"/>
</dbReference>
<dbReference type="Gene3D" id="1.10.10.10">
    <property type="entry name" value="Winged helix-like DNA-binding domain superfamily/Winged helix DNA-binding domain"/>
    <property type="match status" value="1"/>
</dbReference>
<feature type="domain" description="Metallo-beta-lactamase" evidence="1">
    <location>
        <begin position="21"/>
        <end position="236"/>
    </location>
</feature>
<dbReference type="InterPro" id="IPR036866">
    <property type="entry name" value="RibonucZ/Hydroxyglut_hydro"/>
</dbReference>
<dbReference type="InterPro" id="IPR050662">
    <property type="entry name" value="Sec-metab_biosynth-thioest"/>
</dbReference>
<dbReference type="InterPro" id="IPR036388">
    <property type="entry name" value="WH-like_DNA-bd_sf"/>
</dbReference>
<dbReference type="Pfam" id="PF00753">
    <property type="entry name" value="Lactamase_B"/>
    <property type="match status" value="1"/>
</dbReference>
<dbReference type="Gene3D" id="3.60.15.10">
    <property type="entry name" value="Ribonuclease Z/Hydroxyacylglutathione hydrolase-like"/>
    <property type="match status" value="1"/>
</dbReference>
<dbReference type="InterPro" id="IPR041516">
    <property type="entry name" value="LACTB2_WH"/>
</dbReference>
<proteinExistence type="predicted"/>
<reference evidence="2" key="1">
    <citation type="journal article" date="2011" name="Environ. Microbiol.">
        <title>Genomic insights into the metabolic potential of the polycyclic aromatic hydrocarbon degrading sulfate-reducing Deltaproteobacterium N47.</title>
        <authorList>
            <person name="Bergmann F."/>
            <person name="Selesi D."/>
            <person name="Weinmaier T."/>
            <person name="Tischler P."/>
            <person name="Rattei T."/>
            <person name="Meckenstock R.U."/>
        </authorList>
    </citation>
    <scope>NUCLEOTIDE SEQUENCE</scope>
</reference>
<dbReference type="Pfam" id="PF17778">
    <property type="entry name" value="WHD_BLACT"/>
    <property type="match status" value="1"/>
</dbReference>
<dbReference type="SUPFAM" id="SSF56281">
    <property type="entry name" value="Metallo-hydrolase/oxidoreductase"/>
    <property type="match status" value="1"/>
</dbReference>
<accession>E1YC52</accession>
<evidence type="ECO:0000313" key="2">
    <source>
        <dbReference type="EMBL" id="CBX28146.1"/>
    </source>
</evidence>
<organism evidence="2">
    <name type="scientific">uncultured Desulfobacterium sp</name>
    <dbReference type="NCBI Taxonomy" id="201089"/>
    <lineage>
        <taxon>Bacteria</taxon>
        <taxon>Pseudomonadati</taxon>
        <taxon>Thermodesulfobacteriota</taxon>
        <taxon>Desulfobacteria</taxon>
        <taxon>Desulfobacterales</taxon>
        <taxon>Desulfobacteriaceae</taxon>
        <taxon>Desulfobacterium</taxon>
        <taxon>environmental samples</taxon>
    </lineage>
</organism>
<name>E1YC52_9BACT</name>
<dbReference type="InterPro" id="IPR001279">
    <property type="entry name" value="Metallo-B-lactamas"/>
</dbReference>
<protein>
    <recommendedName>
        <fullName evidence="1">Metallo-beta-lactamase domain-containing protein</fullName>
    </recommendedName>
</protein>
<dbReference type="PANTHER" id="PTHR23131">
    <property type="entry name" value="ENDORIBONUCLEASE LACTB2"/>
    <property type="match status" value="1"/>
</dbReference>
<gene>
    <name evidence="2" type="ORF">N47_G34700</name>
</gene>
<dbReference type="AlphaFoldDB" id="E1YC52"/>
<evidence type="ECO:0000259" key="1">
    <source>
        <dbReference type="SMART" id="SM00849"/>
    </source>
</evidence>
<sequence>MYPYLAMFRIPYFSSGNEKAFANVFLIIDEQLMLIDAGPYSEDKSSKLTYALKQSGFDIKDISRIVYTHSHTDHMGGGIGLDEYKGIRHCIYREAKNKVEKYGEYVSSVKLIAKNIFSELLFLYPEAKDTYFDVIDYFWNRPYGEIGIDEQLDDGDLISTGKLKFKVIFTPGHSPWDISLWEETKSLLFSGDFLLSKSSTMTGGLNGFGSDLISYESSLKKISKYLNRINCIYPAHGPSITSFSNLTDSLLAIVKGREDKIFKAISSKSCSLMDLMKVVYPSIDSGIVLARCLGIVLTHLEKLENESKIHRFKDGDEVRFAL</sequence>
<dbReference type="EMBL" id="FR695868">
    <property type="protein sequence ID" value="CBX28146.1"/>
    <property type="molecule type" value="Genomic_DNA"/>
</dbReference>